<keyword evidence="3 8" id="KW-0472">Membrane</keyword>
<dbReference type="AlphaFoldDB" id="D6XXP0"/>
<dbReference type="GO" id="GO:0005886">
    <property type="term" value="C:plasma membrane"/>
    <property type="evidence" value="ECO:0007669"/>
    <property type="project" value="UniProtKB-SubCell"/>
</dbReference>
<dbReference type="InterPro" id="IPR004090">
    <property type="entry name" value="Chemotax_Me-accpt_rcpt"/>
</dbReference>
<proteinExistence type="inferred from homology"/>
<evidence type="ECO:0000259" key="10">
    <source>
        <dbReference type="PROSITE" id="PS50885"/>
    </source>
</evidence>
<dbReference type="Pfam" id="PF00015">
    <property type="entry name" value="MCPsignal"/>
    <property type="match status" value="1"/>
</dbReference>
<evidence type="ECO:0000256" key="1">
    <source>
        <dbReference type="ARBA" id="ARBA00004236"/>
    </source>
</evidence>
<dbReference type="PROSITE" id="PS50111">
    <property type="entry name" value="CHEMOTAXIS_TRANSDUC_2"/>
    <property type="match status" value="1"/>
</dbReference>
<feature type="transmembrane region" description="Helical" evidence="8">
    <location>
        <begin position="12"/>
        <end position="34"/>
    </location>
</feature>
<dbReference type="GO" id="GO:0004888">
    <property type="term" value="F:transmembrane signaling receptor activity"/>
    <property type="evidence" value="ECO:0007669"/>
    <property type="project" value="InterPro"/>
</dbReference>
<dbReference type="CDD" id="cd06225">
    <property type="entry name" value="HAMP"/>
    <property type="match status" value="1"/>
</dbReference>
<name>D6XXP0_BACIE</name>
<dbReference type="STRING" id="439292.Bsel_2583"/>
<organism evidence="11 12">
    <name type="scientific">Bacillus selenitireducens (strain ATCC 700615 / DSM 15326 / MLS10)</name>
    <dbReference type="NCBI Taxonomy" id="439292"/>
    <lineage>
        <taxon>Bacteria</taxon>
        <taxon>Bacillati</taxon>
        <taxon>Bacillota</taxon>
        <taxon>Bacilli</taxon>
        <taxon>Bacillales</taxon>
        <taxon>Bacillaceae</taxon>
        <taxon>Salisediminibacterium</taxon>
    </lineage>
</organism>
<comment type="similarity">
    <text evidence="5">Belongs to the methyl-accepting chemotaxis (MCP) protein family.</text>
</comment>
<dbReference type="GO" id="GO:0006935">
    <property type="term" value="P:chemotaxis"/>
    <property type="evidence" value="ECO:0007669"/>
    <property type="project" value="InterPro"/>
</dbReference>
<dbReference type="eggNOG" id="COG3850">
    <property type="taxonomic scope" value="Bacteria"/>
</dbReference>
<evidence type="ECO:0000313" key="11">
    <source>
        <dbReference type="EMBL" id="ADI00083.1"/>
    </source>
</evidence>
<reference evidence="11" key="1">
    <citation type="submission" date="2009-10" db="EMBL/GenBank/DDBJ databases">
        <title>Complete sequence of Bacillus selenitireducens MLS10.</title>
        <authorList>
            <consortium name="US DOE Joint Genome Institute"/>
            <person name="Lucas S."/>
            <person name="Copeland A."/>
            <person name="Lapidus A."/>
            <person name="Glavina del Rio T."/>
            <person name="Dalin E."/>
            <person name="Tice H."/>
            <person name="Bruce D."/>
            <person name="Goodwin L."/>
            <person name="Pitluck S."/>
            <person name="Sims D."/>
            <person name="Brettin T."/>
            <person name="Detter J.C."/>
            <person name="Han C."/>
            <person name="Larimer F."/>
            <person name="Land M."/>
            <person name="Hauser L."/>
            <person name="Kyrpides N."/>
            <person name="Ovchinnikova G."/>
            <person name="Stolz J."/>
        </authorList>
    </citation>
    <scope>NUCLEOTIDE SEQUENCE [LARGE SCALE GENOMIC DNA]</scope>
    <source>
        <strain evidence="11">MLS10</strain>
    </source>
</reference>
<protein>
    <submittedName>
        <fullName evidence="11">Methyl-accepting chemotaxis sensory transducer</fullName>
    </submittedName>
</protein>
<keyword evidence="4 6" id="KW-0807">Transducer</keyword>
<dbReference type="eggNOG" id="COG0840">
    <property type="taxonomic scope" value="Bacteria"/>
</dbReference>
<feature type="domain" description="HAMP" evidence="10">
    <location>
        <begin position="207"/>
        <end position="260"/>
    </location>
</feature>
<dbReference type="EMBL" id="CP001791">
    <property type="protein sequence ID" value="ADI00083.1"/>
    <property type="molecule type" value="Genomic_DNA"/>
</dbReference>
<keyword evidence="2" id="KW-1003">Cell membrane</keyword>
<dbReference type="InterPro" id="IPR004089">
    <property type="entry name" value="MCPsignal_dom"/>
</dbReference>
<dbReference type="SMART" id="SM00283">
    <property type="entry name" value="MA"/>
    <property type="match status" value="1"/>
</dbReference>
<evidence type="ECO:0000256" key="3">
    <source>
        <dbReference type="ARBA" id="ARBA00023136"/>
    </source>
</evidence>
<sequence>MLHKFQSLTWKYASVFLITVLLFLLSSFAVHLLLSDTEAEVTSLNETGDHIQVLSEMELLTQEQYLMLSQFMVNPLSSTPRLFEDTNDDFQSLATLIEDQLDIEEAALLLETAVTHQEEIVFAFRNYADMSADQQTERTHQRILEDAGSAYQTSAFAFGELRNILNTEADQAAESASASFARTTQLLFVSIAISITVGILILLVVNRKTQKELKGILHFSERIAKGDLTGKPLSLKGDGEFAKIATSLNLMKDSLDTILDDLSVVSTSITGKSGELDETAHFLDNESKVVSDRLHELIATVEEQSASLTEIAETNNGFNQRIRDIEGASEEMKASSDHVSESTRGGISLMRESVSRMEVISHDVDQSTSKVDALMKQADNMMTFTATINKIAEKTNLLALNASIEAARAGEYGKGFAVVAEEIRILSSDVNTTIGEMNQLIEDFQSEALAIAQELKDSSQNTHEEQQQMETNIAQLGEIEDLMKDLVAKIDQSTSSLSTMAKESAEINQSLEELTTLSSKTNDYIDEASESVSDQNHMINRMNDHTGNLNENAASLKETMNRFRVQTDGEPEAEVTQKTPAKATKRKMAMPKWLKRLKRSA</sequence>
<dbReference type="PANTHER" id="PTHR32089">
    <property type="entry name" value="METHYL-ACCEPTING CHEMOTAXIS PROTEIN MCPB"/>
    <property type="match status" value="1"/>
</dbReference>
<feature type="region of interest" description="Disordered" evidence="7">
    <location>
        <begin position="566"/>
        <end position="590"/>
    </location>
</feature>
<evidence type="ECO:0000256" key="6">
    <source>
        <dbReference type="PROSITE-ProRule" id="PRU00284"/>
    </source>
</evidence>
<dbReference type="KEGG" id="bse:Bsel_2583"/>
<accession>D6XXP0</accession>
<dbReference type="PRINTS" id="PR00260">
    <property type="entry name" value="CHEMTRNSDUCR"/>
</dbReference>
<gene>
    <name evidence="11" type="ordered locus">Bsel_2583</name>
</gene>
<dbReference type="PANTHER" id="PTHR32089:SF112">
    <property type="entry name" value="LYSOZYME-LIKE PROTEIN-RELATED"/>
    <property type="match status" value="1"/>
</dbReference>
<dbReference type="HOGENOM" id="CLU_000445_107_27_9"/>
<evidence type="ECO:0000256" key="7">
    <source>
        <dbReference type="SAM" id="MobiDB-lite"/>
    </source>
</evidence>
<keyword evidence="8" id="KW-0812">Transmembrane</keyword>
<dbReference type="PROSITE" id="PS50885">
    <property type="entry name" value="HAMP"/>
    <property type="match status" value="1"/>
</dbReference>
<evidence type="ECO:0000256" key="2">
    <source>
        <dbReference type="ARBA" id="ARBA00022475"/>
    </source>
</evidence>
<feature type="domain" description="Methyl-accepting transducer" evidence="9">
    <location>
        <begin position="279"/>
        <end position="529"/>
    </location>
</feature>
<dbReference type="GO" id="GO:0007165">
    <property type="term" value="P:signal transduction"/>
    <property type="evidence" value="ECO:0007669"/>
    <property type="project" value="UniProtKB-KW"/>
</dbReference>
<keyword evidence="12" id="KW-1185">Reference proteome</keyword>
<keyword evidence="8" id="KW-1133">Transmembrane helix</keyword>
<dbReference type="Proteomes" id="UP000000271">
    <property type="component" value="Chromosome"/>
</dbReference>
<dbReference type="InterPro" id="IPR003660">
    <property type="entry name" value="HAMP_dom"/>
</dbReference>
<comment type="subcellular location">
    <subcellularLocation>
        <location evidence="1">Cell membrane</location>
    </subcellularLocation>
</comment>
<dbReference type="SUPFAM" id="SSF58104">
    <property type="entry name" value="Methyl-accepting chemotaxis protein (MCP) signaling domain"/>
    <property type="match status" value="1"/>
</dbReference>
<evidence type="ECO:0000313" key="12">
    <source>
        <dbReference type="Proteomes" id="UP000000271"/>
    </source>
</evidence>
<feature type="transmembrane region" description="Helical" evidence="8">
    <location>
        <begin position="186"/>
        <end position="205"/>
    </location>
</feature>
<dbReference type="Gene3D" id="1.10.287.950">
    <property type="entry name" value="Methyl-accepting chemotaxis protein"/>
    <property type="match status" value="1"/>
</dbReference>
<dbReference type="RefSeq" id="WP_013173504.1">
    <property type="nucleotide sequence ID" value="NC_014219.1"/>
</dbReference>
<evidence type="ECO:0000256" key="5">
    <source>
        <dbReference type="ARBA" id="ARBA00029447"/>
    </source>
</evidence>
<evidence type="ECO:0000256" key="4">
    <source>
        <dbReference type="ARBA" id="ARBA00023224"/>
    </source>
</evidence>
<evidence type="ECO:0000256" key="8">
    <source>
        <dbReference type="SAM" id="Phobius"/>
    </source>
</evidence>
<evidence type="ECO:0000259" key="9">
    <source>
        <dbReference type="PROSITE" id="PS50111"/>
    </source>
</evidence>